<organism evidence="1 2">
    <name type="scientific">Tanacetum coccineum</name>
    <dbReference type="NCBI Taxonomy" id="301880"/>
    <lineage>
        <taxon>Eukaryota</taxon>
        <taxon>Viridiplantae</taxon>
        <taxon>Streptophyta</taxon>
        <taxon>Embryophyta</taxon>
        <taxon>Tracheophyta</taxon>
        <taxon>Spermatophyta</taxon>
        <taxon>Magnoliopsida</taxon>
        <taxon>eudicotyledons</taxon>
        <taxon>Gunneridae</taxon>
        <taxon>Pentapetalae</taxon>
        <taxon>asterids</taxon>
        <taxon>campanulids</taxon>
        <taxon>Asterales</taxon>
        <taxon>Asteraceae</taxon>
        <taxon>Asteroideae</taxon>
        <taxon>Anthemideae</taxon>
        <taxon>Anthemidinae</taxon>
        <taxon>Tanacetum</taxon>
    </lineage>
</organism>
<proteinExistence type="predicted"/>
<name>A0ABQ5IUX0_9ASTR</name>
<comment type="caution">
    <text evidence="1">The sequence shown here is derived from an EMBL/GenBank/DDBJ whole genome shotgun (WGS) entry which is preliminary data.</text>
</comment>
<dbReference type="EMBL" id="BQNB010021160">
    <property type="protein sequence ID" value="GJU03505.1"/>
    <property type="molecule type" value="Genomic_DNA"/>
</dbReference>
<evidence type="ECO:0000313" key="1">
    <source>
        <dbReference type="EMBL" id="GJU03505.1"/>
    </source>
</evidence>
<reference evidence="1" key="1">
    <citation type="journal article" date="2022" name="Int. J. Mol. Sci.">
        <title>Draft Genome of Tanacetum Coccineum: Genomic Comparison of Closely Related Tanacetum-Family Plants.</title>
        <authorList>
            <person name="Yamashiro T."/>
            <person name="Shiraishi A."/>
            <person name="Nakayama K."/>
            <person name="Satake H."/>
        </authorList>
    </citation>
    <scope>NUCLEOTIDE SEQUENCE</scope>
</reference>
<protein>
    <submittedName>
        <fullName evidence="1">Uncharacterized protein</fullName>
    </submittedName>
</protein>
<dbReference type="Proteomes" id="UP001151760">
    <property type="component" value="Unassembled WGS sequence"/>
</dbReference>
<gene>
    <name evidence="1" type="ORF">Tco_1113843</name>
</gene>
<accession>A0ABQ5IUX0</accession>
<reference evidence="1" key="2">
    <citation type="submission" date="2022-01" db="EMBL/GenBank/DDBJ databases">
        <authorList>
            <person name="Yamashiro T."/>
            <person name="Shiraishi A."/>
            <person name="Satake H."/>
            <person name="Nakayama K."/>
        </authorList>
    </citation>
    <scope>NUCLEOTIDE SEQUENCE</scope>
</reference>
<evidence type="ECO:0000313" key="2">
    <source>
        <dbReference type="Proteomes" id="UP001151760"/>
    </source>
</evidence>
<sequence>MTNDEGFNHDAYWNRIGKPTTRIKKSAKIRYPLLHILHKILVGAFVHRMGSRDKVQKADLWLLILLDEGHNANVASILAVYLSRKASGINKESDLMEVIVNGDSISLIASASAGVEGPIPLKTAEQKLARKIELKAKSTLMLAIPDEHLLKFHACKGAKSI</sequence>
<keyword evidence="2" id="KW-1185">Reference proteome</keyword>